<feature type="compositionally biased region" description="Low complexity" evidence="1">
    <location>
        <begin position="748"/>
        <end position="765"/>
    </location>
</feature>
<dbReference type="EMBL" id="JAUPFM010000008">
    <property type="protein sequence ID" value="KAK2844056.1"/>
    <property type="molecule type" value="Genomic_DNA"/>
</dbReference>
<feature type="compositionally biased region" description="Polar residues" evidence="1">
    <location>
        <begin position="129"/>
        <end position="147"/>
    </location>
</feature>
<keyword evidence="3" id="KW-1185">Reference proteome</keyword>
<feature type="compositionally biased region" description="Basic residues" evidence="1">
    <location>
        <begin position="384"/>
        <end position="394"/>
    </location>
</feature>
<feature type="compositionally biased region" description="Polar residues" evidence="1">
    <location>
        <begin position="99"/>
        <end position="111"/>
    </location>
</feature>
<feature type="region of interest" description="Disordered" evidence="1">
    <location>
        <begin position="810"/>
        <end position="868"/>
    </location>
</feature>
<evidence type="ECO:0008006" key="4">
    <source>
        <dbReference type="Google" id="ProtNLM"/>
    </source>
</evidence>
<evidence type="ECO:0000313" key="3">
    <source>
        <dbReference type="Proteomes" id="UP001187415"/>
    </source>
</evidence>
<feature type="compositionally biased region" description="Basic residues" evidence="1">
    <location>
        <begin position="113"/>
        <end position="122"/>
    </location>
</feature>
<feature type="region of interest" description="Disordered" evidence="1">
    <location>
        <begin position="46"/>
        <end position="147"/>
    </location>
</feature>
<name>A0AA88MRV7_CHASR</name>
<feature type="region of interest" description="Disordered" evidence="1">
    <location>
        <begin position="741"/>
        <end position="797"/>
    </location>
</feature>
<reference evidence="2" key="1">
    <citation type="submission" date="2023-07" db="EMBL/GenBank/DDBJ databases">
        <title>Chromosome-level Genome Assembly of Striped Snakehead (Channa striata).</title>
        <authorList>
            <person name="Liu H."/>
        </authorList>
    </citation>
    <scope>NUCLEOTIDE SEQUENCE</scope>
    <source>
        <strain evidence="2">Gz</strain>
        <tissue evidence="2">Muscle</tissue>
    </source>
</reference>
<feature type="compositionally biased region" description="Polar residues" evidence="1">
    <location>
        <begin position="237"/>
        <end position="281"/>
    </location>
</feature>
<feature type="compositionally biased region" description="Basic and acidic residues" evidence="1">
    <location>
        <begin position="637"/>
        <end position="653"/>
    </location>
</feature>
<sequence>MSTDRPKRNIIRKKYDISDGMPWCEERLVRKVLLLSLREFRDTHRATHKLKPTRTHKHTSKNTLLHAPRKAQTLPNKHTEKNTRTTQKVHKPQEKPRNTHTVKNTYSAQNVHISKHRHHHEHSNKGQKDTLSQGSRTSKSKYTPTQNMQTQSKMFAGKMQHSVQHSHLQENTHTFQKNPVSTRTLRSHKTQLLNTKYTESDKYTQSTHHQHSVKSSCNTDNTKTLLNILAPARSLRSHTPTSPSGSVVNGSSQCQSLKPTSPNWSWSLQTRPQQRHPLSTHSIKDEPTSKRPRLQAQRKFAQSPSSSLGPPVLMTSARSNHSHNLSVISCLTRRRPKTEDFLSFLCLRGSAAMPSNMAFLASEQEKDTSDRHLTTCHSTSQRTAAKRRNMRIFRRTSVQQDSRSLGRRSEVPFCPLTARAQRRREREKREEEQQRRRQTIREDRRGRAEGHLLRPRQLSLQVPMVSGLTQQKPSYVRPVLHLKPSTRVGSRRSLRPRTRPINTCKPRGHPQSRTQENNNKHLSRHSNHQLHLSLHHQTVSNYYSNPETFSSLQNSGRNLSRTPAQIPLTTGSVVRQLSENTGVLRLSRRRRGLPPDTSPTTLVRLPLNNNSSKKCRTLQYNNGDVQLQSHCHIGETPQKDASCDKDVRDDPVSHMRKSTAGHEDRCGPVGEREMLERERCISEDLQDDLNVEKFSLASLTTLEPQNDRIIFTSAITKYELSPAREGICRQVREKRFQRNHPTIPKPVTRATESRTATRGATARTTITKEKNNSLTSAYVYTEPPAKHTTKGTNKDINKCTSPTSTYTICNSQGARKDSSKDTAEDSKDSAHVSSYSSTSKGSTKGLSQTKSTTSAIKTRTSPRILLKC</sequence>
<dbReference type="Proteomes" id="UP001187415">
    <property type="component" value="Unassembled WGS sequence"/>
</dbReference>
<organism evidence="2 3">
    <name type="scientific">Channa striata</name>
    <name type="common">Snakehead murrel</name>
    <name type="synonym">Ophicephalus striatus</name>
    <dbReference type="NCBI Taxonomy" id="64152"/>
    <lineage>
        <taxon>Eukaryota</taxon>
        <taxon>Metazoa</taxon>
        <taxon>Chordata</taxon>
        <taxon>Craniata</taxon>
        <taxon>Vertebrata</taxon>
        <taxon>Euteleostomi</taxon>
        <taxon>Actinopterygii</taxon>
        <taxon>Neopterygii</taxon>
        <taxon>Teleostei</taxon>
        <taxon>Neoteleostei</taxon>
        <taxon>Acanthomorphata</taxon>
        <taxon>Anabantaria</taxon>
        <taxon>Anabantiformes</taxon>
        <taxon>Channoidei</taxon>
        <taxon>Channidae</taxon>
        <taxon>Channa</taxon>
    </lineage>
</organism>
<comment type="caution">
    <text evidence="2">The sequence shown here is derived from an EMBL/GenBank/DDBJ whole genome shotgun (WGS) entry which is preliminary data.</text>
</comment>
<feature type="region of interest" description="Disordered" evidence="1">
    <location>
        <begin position="197"/>
        <end position="219"/>
    </location>
</feature>
<evidence type="ECO:0000256" key="1">
    <source>
        <dbReference type="SAM" id="MobiDB-lite"/>
    </source>
</evidence>
<feature type="region of interest" description="Disordered" evidence="1">
    <location>
        <begin position="365"/>
        <end position="450"/>
    </location>
</feature>
<accession>A0AA88MRV7</accession>
<proteinExistence type="predicted"/>
<feature type="compositionally biased region" description="Low complexity" evidence="1">
    <location>
        <begin position="833"/>
        <end position="854"/>
    </location>
</feature>
<feature type="compositionally biased region" description="Basic residues" evidence="1">
    <location>
        <begin position="46"/>
        <end position="60"/>
    </location>
</feature>
<protein>
    <recommendedName>
        <fullName evidence="4">Protein Jumonji-like</fullName>
    </recommendedName>
</protein>
<dbReference type="AlphaFoldDB" id="A0AA88MRV7"/>
<feature type="region of interest" description="Disordered" evidence="1">
    <location>
        <begin position="637"/>
        <end position="667"/>
    </location>
</feature>
<feature type="region of interest" description="Disordered" evidence="1">
    <location>
        <begin position="478"/>
        <end position="526"/>
    </location>
</feature>
<feature type="compositionally biased region" description="Basic and acidic residues" evidence="1">
    <location>
        <begin position="814"/>
        <end position="830"/>
    </location>
</feature>
<gene>
    <name evidence="2" type="ORF">Q5P01_010715</name>
</gene>
<feature type="compositionally biased region" description="Basic and acidic residues" evidence="1">
    <location>
        <begin position="427"/>
        <end position="450"/>
    </location>
</feature>
<evidence type="ECO:0000313" key="2">
    <source>
        <dbReference type="EMBL" id="KAK2844056.1"/>
    </source>
</evidence>
<feature type="region of interest" description="Disordered" evidence="1">
    <location>
        <begin position="545"/>
        <end position="571"/>
    </location>
</feature>
<feature type="compositionally biased region" description="Basic residues" evidence="1">
    <location>
        <begin position="489"/>
        <end position="498"/>
    </location>
</feature>
<feature type="region of interest" description="Disordered" evidence="1">
    <location>
        <begin position="233"/>
        <end position="317"/>
    </location>
</feature>